<protein>
    <submittedName>
        <fullName evidence="1">Uncharacterized protein</fullName>
    </submittedName>
</protein>
<sequence>MTSKKAPIRIFLDPEDLAKLNHLAGDAMETPNKLGAFYLSAVVQAQHARRQLLLADGLDPQPKNLTQLQLGGGEAAAAAHAGNQLTSGV</sequence>
<dbReference type="EMBL" id="JBANFI010000004">
    <property type="protein sequence ID" value="MFK7160855.1"/>
    <property type="molecule type" value="Genomic_DNA"/>
</dbReference>
<proteinExistence type="predicted"/>
<evidence type="ECO:0000313" key="2">
    <source>
        <dbReference type="Proteomes" id="UP001621714"/>
    </source>
</evidence>
<organism evidence="1 2">
    <name type="scientific">Marinospirillum alkalitolerans</name>
    <dbReference type="NCBI Taxonomy" id="3123374"/>
    <lineage>
        <taxon>Bacteria</taxon>
        <taxon>Pseudomonadati</taxon>
        <taxon>Pseudomonadota</taxon>
        <taxon>Gammaproteobacteria</taxon>
        <taxon>Oceanospirillales</taxon>
        <taxon>Oceanospirillaceae</taxon>
        <taxon>Marinospirillum</taxon>
    </lineage>
</organism>
<evidence type="ECO:0000313" key="1">
    <source>
        <dbReference type="EMBL" id="MFK7160855.1"/>
    </source>
</evidence>
<reference evidence="1 2" key="1">
    <citation type="submission" date="2024-02" db="EMBL/GenBank/DDBJ databases">
        <title>Marinospirillum sp. MEB 164 isolated from Lonar lake sediment.</title>
        <authorList>
            <person name="Joshi A."/>
            <person name="Thite S."/>
        </authorList>
    </citation>
    <scope>NUCLEOTIDE SEQUENCE [LARGE SCALE GENOMIC DNA]</scope>
    <source>
        <strain evidence="1 2">MEB164</strain>
    </source>
</reference>
<dbReference type="Proteomes" id="UP001621714">
    <property type="component" value="Unassembled WGS sequence"/>
</dbReference>
<dbReference type="RefSeq" id="WP_405338977.1">
    <property type="nucleotide sequence ID" value="NZ_JBANFI010000004.1"/>
</dbReference>
<name>A0ABW8PX25_9GAMM</name>
<accession>A0ABW8PX25</accession>
<comment type="caution">
    <text evidence="1">The sequence shown here is derived from an EMBL/GenBank/DDBJ whole genome shotgun (WGS) entry which is preliminary data.</text>
</comment>
<gene>
    <name evidence="1" type="ORF">V6U78_07385</name>
</gene>
<keyword evidence="2" id="KW-1185">Reference proteome</keyword>